<reference evidence="3" key="1">
    <citation type="submission" date="2015-09" db="EMBL/GenBank/DDBJ databases">
        <authorList>
            <consortium name="Pathogen Informatics"/>
        </authorList>
    </citation>
    <scope>NUCLEOTIDE SEQUENCE [LARGE SCALE GENOMIC DNA]</scope>
    <source>
        <strain evidence="3">Lake Konstanz</strain>
    </source>
</reference>
<sequence>MTLTYDGGGCASAIGNIVMFTGGFTNVSVVLTNTSMTTYSVVGVPVPPKVILLLLTFGYVVMITSLVSFLPPNTTAASLYEQIDISIVNSSLAVAHTTAIPVSATYLAVSSSIAAFNAFSLMKDSYVRLENVSRRTFAAIRCRPSDVVSEYLIWRRS</sequence>
<dbReference type="VEuPathDB" id="TriTrypDB:BSAL_83400"/>
<evidence type="ECO:0000256" key="1">
    <source>
        <dbReference type="SAM" id="Phobius"/>
    </source>
</evidence>
<organism evidence="2 3">
    <name type="scientific">Bodo saltans</name>
    <name type="common">Flagellated protozoan</name>
    <dbReference type="NCBI Taxonomy" id="75058"/>
    <lineage>
        <taxon>Eukaryota</taxon>
        <taxon>Discoba</taxon>
        <taxon>Euglenozoa</taxon>
        <taxon>Kinetoplastea</taxon>
        <taxon>Metakinetoplastina</taxon>
        <taxon>Eubodonida</taxon>
        <taxon>Bodonidae</taxon>
        <taxon>Bodo</taxon>
    </lineage>
</organism>
<keyword evidence="1 2" id="KW-0812">Transmembrane</keyword>
<evidence type="ECO:0000313" key="3">
    <source>
        <dbReference type="Proteomes" id="UP000051952"/>
    </source>
</evidence>
<accession>A0A0S4IZU1</accession>
<proteinExistence type="predicted"/>
<dbReference type="Proteomes" id="UP000051952">
    <property type="component" value="Unassembled WGS sequence"/>
</dbReference>
<protein>
    <submittedName>
        <fullName evidence="2">Transmembrane protein, putative</fullName>
    </submittedName>
</protein>
<feature type="transmembrane region" description="Helical" evidence="1">
    <location>
        <begin position="50"/>
        <end position="70"/>
    </location>
</feature>
<keyword evidence="1" id="KW-0472">Membrane</keyword>
<keyword evidence="1" id="KW-1133">Transmembrane helix</keyword>
<dbReference type="EMBL" id="CYKH01000935">
    <property type="protein sequence ID" value="CUG69546.1"/>
    <property type="molecule type" value="Genomic_DNA"/>
</dbReference>
<dbReference type="AlphaFoldDB" id="A0A0S4IZU1"/>
<gene>
    <name evidence="2" type="ORF">BSAL_83400</name>
</gene>
<evidence type="ECO:0000313" key="2">
    <source>
        <dbReference type="EMBL" id="CUG69546.1"/>
    </source>
</evidence>
<keyword evidence="3" id="KW-1185">Reference proteome</keyword>
<name>A0A0S4IZU1_BODSA</name>